<feature type="region of interest" description="Disordered" evidence="6">
    <location>
        <begin position="294"/>
        <end position="331"/>
    </location>
</feature>
<proteinExistence type="predicted"/>
<dbReference type="PANTHER" id="PTHR31945:SF11">
    <property type="entry name" value="TRANSCRIPTION FACTOR ABORTED MICROSPORES"/>
    <property type="match status" value="1"/>
</dbReference>
<dbReference type="Proteomes" id="UP001281410">
    <property type="component" value="Unassembled WGS sequence"/>
</dbReference>
<dbReference type="CDD" id="cd11443">
    <property type="entry name" value="bHLH_AtAMS_like"/>
    <property type="match status" value="1"/>
</dbReference>
<feature type="domain" description="BHLH" evidence="7">
    <location>
        <begin position="417"/>
        <end position="466"/>
    </location>
</feature>
<organism evidence="8 9">
    <name type="scientific">Dipteronia sinensis</name>
    <dbReference type="NCBI Taxonomy" id="43782"/>
    <lineage>
        <taxon>Eukaryota</taxon>
        <taxon>Viridiplantae</taxon>
        <taxon>Streptophyta</taxon>
        <taxon>Embryophyta</taxon>
        <taxon>Tracheophyta</taxon>
        <taxon>Spermatophyta</taxon>
        <taxon>Magnoliopsida</taxon>
        <taxon>eudicotyledons</taxon>
        <taxon>Gunneridae</taxon>
        <taxon>Pentapetalae</taxon>
        <taxon>rosids</taxon>
        <taxon>malvids</taxon>
        <taxon>Sapindales</taxon>
        <taxon>Sapindaceae</taxon>
        <taxon>Hippocastanoideae</taxon>
        <taxon>Acereae</taxon>
        <taxon>Dipteronia</taxon>
    </lineage>
</organism>
<dbReference type="Pfam" id="PF14215">
    <property type="entry name" value="bHLH-MYC_N"/>
    <property type="match status" value="1"/>
</dbReference>
<dbReference type="SUPFAM" id="SSF47459">
    <property type="entry name" value="HLH, helix-loop-helix DNA-binding domain"/>
    <property type="match status" value="1"/>
</dbReference>
<dbReference type="EMBL" id="JANJYJ010000008">
    <property type="protein sequence ID" value="KAK3193718.1"/>
    <property type="molecule type" value="Genomic_DNA"/>
</dbReference>
<dbReference type="AlphaFoldDB" id="A0AAD9ZWH0"/>
<dbReference type="InterPro" id="IPR054502">
    <property type="entry name" value="bHLH-TF_ACT-like_plant"/>
</dbReference>
<dbReference type="GO" id="GO:0005634">
    <property type="term" value="C:nucleus"/>
    <property type="evidence" value="ECO:0007669"/>
    <property type="project" value="UniProtKB-SubCell"/>
</dbReference>
<evidence type="ECO:0000256" key="5">
    <source>
        <dbReference type="ARBA" id="ARBA00023242"/>
    </source>
</evidence>
<keyword evidence="4" id="KW-0804">Transcription</keyword>
<accession>A0AAD9ZWH0</accession>
<feature type="compositionally biased region" description="Low complexity" evidence="6">
    <location>
        <begin position="357"/>
        <end position="372"/>
    </location>
</feature>
<evidence type="ECO:0000256" key="4">
    <source>
        <dbReference type="ARBA" id="ARBA00023163"/>
    </source>
</evidence>
<name>A0AAD9ZWH0_9ROSI</name>
<protein>
    <recommendedName>
        <fullName evidence="7">BHLH domain-containing protein</fullName>
    </recommendedName>
</protein>
<feature type="compositionally biased region" description="Acidic residues" evidence="6">
    <location>
        <begin position="475"/>
        <end position="485"/>
    </location>
</feature>
<dbReference type="Gene3D" id="4.10.280.10">
    <property type="entry name" value="Helix-loop-helix DNA-binding domain"/>
    <property type="match status" value="1"/>
</dbReference>
<dbReference type="InterPro" id="IPR011598">
    <property type="entry name" value="bHLH_dom"/>
</dbReference>
<evidence type="ECO:0000256" key="2">
    <source>
        <dbReference type="ARBA" id="ARBA00023015"/>
    </source>
</evidence>
<keyword evidence="2" id="KW-0805">Transcription regulation</keyword>
<feature type="region of interest" description="Disordered" evidence="6">
    <location>
        <begin position="473"/>
        <end position="493"/>
    </location>
</feature>
<evidence type="ECO:0000256" key="1">
    <source>
        <dbReference type="ARBA" id="ARBA00004123"/>
    </source>
</evidence>
<dbReference type="Pfam" id="PF22754">
    <property type="entry name" value="bHLH-TF_ACT-like_plant"/>
    <property type="match status" value="1"/>
</dbReference>
<dbReference type="InterPro" id="IPR036638">
    <property type="entry name" value="HLH_DNA-bd_sf"/>
</dbReference>
<feature type="compositionally biased region" description="Polar residues" evidence="6">
    <location>
        <begin position="379"/>
        <end position="394"/>
    </location>
</feature>
<evidence type="ECO:0000313" key="9">
    <source>
        <dbReference type="Proteomes" id="UP001281410"/>
    </source>
</evidence>
<dbReference type="PANTHER" id="PTHR31945">
    <property type="entry name" value="TRANSCRIPTION FACTOR SCREAM2-RELATED"/>
    <property type="match status" value="1"/>
</dbReference>
<comment type="subcellular location">
    <subcellularLocation>
        <location evidence="1">Nucleus</location>
    </subcellularLocation>
</comment>
<feature type="compositionally biased region" description="Basic and acidic residues" evidence="6">
    <location>
        <begin position="300"/>
        <end position="314"/>
    </location>
</feature>
<dbReference type="GO" id="GO:0003700">
    <property type="term" value="F:DNA-binding transcription factor activity"/>
    <property type="evidence" value="ECO:0007669"/>
    <property type="project" value="TreeGrafter"/>
</dbReference>
<feature type="region of interest" description="Disordered" evidence="6">
    <location>
        <begin position="350"/>
        <end position="428"/>
    </location>
</feature>
<dbReference type="CDD" id="cd04873">
    <property type="entry name" value="ACT_UUR-ACR-like"/>
    <property type="match status" value="1"/>
</dbReference>
<keyword evidence="3" id="KW-0238">DNA-binding</keyword>
<keyword evidence="5" id="KW-0539">Nucleus</keyword>
<evidence type="ECO:0000256" key="3">
    <source>
        <dbReference type="ARBA" id="ARBA00023125"/>
    </source>
</evidence>
<comment type="caution">
    <text evidence="8">The sequence shown here is derived from an EMBL/GenBank/DDBJ whole genome shotgun (WGS) entry which is preliminary data.</text>
</comment>
<dbReference type="GO" id="GO:0043565">
    <property type="term" value="F:sequence-specific DNA binding"/>
    <property type="evidence" value="ECO:0007669"/>
    <property type="project" value="TreeGrafter"/>
</dbReference>
<dbReference type="InterPro" id="IPR051358">
    <property type="entry name" value="TF_AMS/ICE1/BHLH6-like"/>
</dbReference>
<dbReference type="SMART" id="SM00353">
    <property type="entry name" value="HLH"/>
    <property type="match status" value="1"/>
</dbReference>
<evidence type="ECO:0000259" key="7">
    <source>
        <dbReference type="PROSITE" id="PS50888"/>
    </source>
</evidence>
<reference evidence="8" key="1">
    <citation type="journal article" date="2023" name="Plant J.">
        <title>Genome sequences and population genomics provide insights into the demographic history, inbreeding, and mutation load of two 'living fossil' tree species of Dipteronia.</title>
        <authorList>
            <person name="Feng Y."/>
            <person name="Comes H.P."/>
            <person name="Chen J."/>
            <person name="Zhu S."/>
            <person name="Lu R."/>
            <person name="Zhang X."/>
            <person name="Li P."/>
            <person name="Qiu J."/>
            <person name="Olsen K.M."/>
            <person name="Qiu Y."/>
        </authorList>
    </citation>
    <scope>NUCLEOTIDE SEQUENCE</scope>
    <source>
        <strain evidence="8">NBL</strain>
    </source>
</reference>
<dbReference type="Pfam" id="PF00010">
    <property type="entry name" value="HLH"/>
    <property type="match status" value="1"/>
</dbReference>
<sequence length="693" mass="78632">MDLCCFCSIHFFSLVSCSTFVLFFLICSVRRIRRSCSHRYFWNNNKKINKWYYFSGYNNTSMSNLVQNLMERLRPLIGLEGWDYCVLWKLSDDQRFIEWMDCCCAGTDNQNIINGGGDHDQELQFPPCRDVAFHHRHPRTKSCQLLSQLPSSMPIDSSGNIYAQTLISNQPKWLNFSNTPSDAMEETVWTRVLIPVMGGLLIELLVTKEVCEDANVIDFITSQCNISFHDYHQQEAAAMANNNNSNDLFPPPVSLSTALDNLDHVPYDISVDRIHLSSSTGCPMNLLQQFSYSDQNNRTNKNDHHHVFFEGSSHHDHHHHHNNPFLSNSLSSQCGGVHQEIMDVQYMDDHQQEDLHQQQQQQQQQGNNNNVVNDHDGDSFNSKQPENGRSDSVSDCSDQIDDEDDVKYSRRRSNGKGPSSKNLVAERKRRKKLNDRLYALRALVPNISKLDRASILGDAIEFVKELQKQAKELQDELEENSDDDGDKSGGGGGIMNVNNSNNVKSEIFSQNNGTTFGPKTELEHHKSAPNGGFQLGASGTASSTIPKHDLEISNDKQQQMEVQVEVVQLDGNAFFVKVFCEHKPGGFLRLMEALNSLGLEVTNANVTSYLGLVSNVFKVEKRDSEMVQADHVRDSLLELTRNPIPSRGWSDQIEKASEGINGSVDYHHLHHHHDHHLHNHHTAAHHLHQHLHN</sequence>
<keyword evidence="9" id="KW-1185">Reference proteome</keyword>
<dbReference type="InterPro" id="IPR025610">
    <property type="entry name" value="MYC/MYB_N"/>
</dbReference>
<dbReference type="GO" id="GO:0046983">
    <property type="term" value="F:protein dimerization activity"/>
    <property type="evidence" value="ECO:0007669"/>
    <property type="project" value="InterPro"/>
</dbReference>
<dbReference type="PROSITE" id="PS50888">
    <property type="entry name" value="BHLH"/>
    <property type="match status" value="1"/>
</dbReference>
<gene>
    <name evidence="8" type="ORF">Dsin_025028</name>
</gene>
<evidence type="ECO:0000313" key="8">
    <source>
        <dbReference type="EMBL" id="KAK3193718.1"/>
    </source>
</evidence>
<evidence type="ECO:0000256" key="6">
    <source>
        <dbReference type="SAM" id="MobiDB-lite"/>
    </source>
</evidence>